<dbReference type="STRING" id="1187848.A1QO_16005"/>
<evidence type="ECO:0000256" key="1">
    <source>
        <dbReference type="SAM" id="SignalP"/>
    </source>
</evidence>
<feature type="chain" id="PRO_5009171377" description="Oxidoreductase molybdopterin-binding domain-containing protein" evidence="1">
    <location>
        <begin position="20"/>
        <end position="157"/>
    </location>
</feature>
<dbReference type="eggNOG" id="COG3915">
    <property type="taxonomic scope" value="Bacteria"/>
</dbReference>
<dbReference type="RefSeq" id="WP_017037577.1">
    <property type="nucleotide sequence ID" value="NZ_AJYQ02000137.1"/>
</dbReference>
<evidence type="ECO:0008006" key="4">
    <source>
        <dbReference type="Google" id="ProtNLM"/>
    </source>
</evidence>
<evidence type="ECO:0000313" key="2">
    <source>
        <dbReference type="EMBL" id="OEE30829.1"/>
    </source>
</evidence>
<feature type="signal peptide" evidence="1">
    <location>
        <begin position="1"/>
        <end position="19"/>
    </location>
</feature>
<organism evidence="2 3">
    <name type="scientific">Vibrio genomosp. F10 str. ZF-129</name>
    <dbReference type="NCBI Taxonomy" id="1187848"/>
    <lineage>
        <taxon>Bacteria</taxon>
        <taxon>Pseudomonadati</taxon>
        <taxon>Pseudomonadota</taxon>
        <taxon>Gammaproteobacteria</taxon>
        <taxon>Vibrionales</taxon>
        <taxon>Vibrionaceae</taxon>
        <taxon>Vibrio</taxon>
    </lineage>
</organism>
<dbReference type="EMBL" id="AJYQ02000137">
    <property type="protein sequence ID" value="OEE30829.1"/>
    <property type="molecule type" value="Genomic_DNA"/>
</dbReference>
<dbReference type="AlphaFoldDB" id="A0A1E5BA91"/>
<gene>
    <name evidence="2" type="ORF">A1QO_16005</name>
</gene>
<proteinExistence type="predicted"/>
<name>A0A1E5BA91_9VIBR</name>
<reference evidence="2 3" key="1">
    <citation type="journal article" date="2012" name="Science">
        <title>Ecological populations of bacteria act as socially cohesive units of antibiotic production and resistance.</title>
        <authorList>
            <person name="Cordero O.X."/>
            <person name="Wildschutte H."/>
            <person name="Kirkup B."/>
            <person name="Proehl S."/>
            <person name="Ngo L."/>
            <person name="Hussain F."/>
            <person name="Le Roux F."/>
            <person name="Mincer T."/>
            <person name="Polz M.F."/>
        </authorList>
    </citation>
    <scope>NUCLEOTIDE SEQUENCE [LARGE SCALE GENOMIC DNA]</scope>
    <source>
        <strain evidence="2 3">ZF-129</strain>
    </source>
</reference>
<dbReference type="SUPFAM" id="SSF56524">
    <property type="entry name" value="Oxidoreductase molybdopterin-binding domain"/>
    <property type="match status" value="1"/>
</dbReference>
<sequence>MKWIFSLILLLFFSFAALATPLVIRSDDAVVTLSYEQISQDIPVSSFSTKLPWFKQPKSYSGMRVIDLIDYLNKDSESIHSVSFIALNDYAANSNIDDILKYDPIIAYMMDEKKMKVRNKGPYWLVFNVDKYPEIANDVFYNQMVWQIDEVIIHSKP</sequence>
<comment type="caution">
    <text evidence="2">The sequence shown here is derived from an EMBL/GenBank/DDBJ whole genome shotgun (WGS) entry which is preliminary data.</text>
</comment>
<evidence type="ECO:0000313" key="3">
    <source>
        <dbReference type="Proteomes" id="UP000094741"/>
    </source>
</evidence>
<dbReference type="OrthoDB" id="9798763at2"/>
<dbReference type="InterPro" id="IPR036374">
    <property type="entry name" value="OxRdtase_Mopterin-bd_sf"/>
</dbReference>
<dbReference type="Proteomes" id="UP000094741">
    <property type="component" value="Unassembled WGS sequence"/>
</dbReference>
<protein>
    <recommendedName>
        <fullName evidence="4">Oxidoreductase molybdopterin-binding domain-containing protein</fullName>
    </recommendedName>
</protein>
<accession>A0A1E5BA91</accession>
<keyword evidence="1" id="KW-0732">Signal</keyword>